<evidence type="ECO:0000313" key="2">
    <source>
        <dbReference type="EMBL" id="QKN23581.1"/>
    </source>
</evidence>
<sequence length="553" mass="64086">MAEEEKQGIHLHINDALYNAGLLGLYRVLNRMPADSSGEPYYRLDSENLIVRQEAFSEEFTKAYFEELIDRYGSDTVYENLIKELEWILSPNAREAEDFPKKLKKCISSLCEKLKRNSYTAGFEILRKYYNTKYDFWGIVKSIKNEENQQKQLNMLQELYEQMKQEDVRHVLCLKDIVYTRVQNYWTGVSFLHKTKNKEPFEQAFSDYFLVPIATYKPKKGKKVMPCFQCGRALQAKASSTAWVNDTMPDVKRKTDSFWNYVPDIMMCPYCMLVYACVPLGFTTFASEGVFVNDCRSIRTLNTANNFPDSSQDLQKDAFAEVINQFLLTADETQAENWLQNVQVVRRSGDTYRVNTLTADMLEDFVGLKGTLGKLLKANPYLFHQTLEHILNGQELYGLMLQGYRNSLEQGYGLGIYNWLLEIQIKMFCRKRDKEAVKTQMSLKSQAYRAGAVLKARIWEVNIDTGKQRANGKRLIGVTYRLLNALQGDNQKLFFDTIERLYMSFGFEIPKIFFYAIHNDENFQVIGHAFVQGLNSASKENKTNEENKGEDKA</sequence>
<dbReference type="RefSeq" id="WP_174192909.1">
    <property type="nucleotide sequence ID" value="NZ_CP046051.1"/>
</dbReference>
<evidence type="ECO:0000259" key="1">
    <source>
        <dbReference type="Pfam" id="PF09706"/>
    </source>
</evidence>
<dbReference type="EMBL" id="CP046051">
    <property type="protein sequence ID" value="QKN23581.1"/>
    <property type="molecule type" value="Genomic_DNA"/>
</dbReference>
<dbReference type="Pfam" id="PF09706">
    <property type="entry name" value="Cas_CXXC_CXXC"/>
    <property type="match status" value="1"/>
</dbReference>
<organism evidence="2 3">
    <name type="scientific">Caproicibacterium lactatifermentans</name>
    <dbReference type="NCBI Taxonomy" id="2666138"/>
    <lineage>
        <taxon>Bacteria</taxon>
        <taxon>Bacillati</taxon>
        <taxon>Bacillota</taxon>
        <taxon>Clostridia</taxon>
        <taxon>Eubacteriales</taxon>
        <taxon>Oscillospiraceae</taxon>
        <taxon>Caproicibacterium</taxon>
    </lineage>
</organism>
<gene>
    <name evidence="2" type="primary">cas8a1</name>
    <name evidence="2" type="ORF">GJQ69_03220</name>
</gene>
<dbReference type="NCBIfam" id="TIGR01908">
    <property type="entry name" value="cas_CXXC_CXXC"/>
    <property type="match status" value="1"/>
</dbReference>
<evidence type="ECO:0000313" key="3">
    <source>
        <dbReference type="Proteomes" id="UP000501316"/>
    </source>
</evidence>
<dbReference type="AlphaFoldDB" id="A0A859DU88"/>
<dbReference type="Proteomes" id="UP000501316">
    <property type="component" value="Chromosome"/>
</dbReference>
<protein>
    <submittedName>
        <fullName evidence="2">Type I-B CRISPR-associated protein Cas8b1/Cst1</fullName>
    </submittedName>
</protein>
<name>A0A859DU88_9FIRM</name>
<reference evidence="2 3" key="1">
    <citation type="submission" date="2019-11" db="EMBL/GenBank/DDBJ databases">
        <authorList>
            <person name="Ren C."/>
            <person name="Wang H."/>
            <person name="Xu Y."/>
        </authorList>
    </citation>
    <scope>NUCLEOTIDE SEQUENCE [LARGE SCALE GENOMIC DNA]</scope>
    <source>
        <strain evidence="2 3">LBM 19010</strain>
    </source>
</reference>
<dbReference type="InterPro" id="IPR019121">
    <property type="entry name" value="CRISPR-assoc_CXXC-CXXC_dom"/>
</dbReference>
<dbReference type="KEGG" id="clf:GJQ69_03220"/>
<proteinExistence type="predicted"/>
<dbReference type="InterPro" id="IPR010180">
    <property type="entry name" value="CRISPR-assoc_prot_CXXC-CXXC"/>
</dbReference>
<feature type="domain" description="CRISPR-associated protein CXXC-CXXC" evidence="1">
    <location>
        <begin position="223"/>
        <end position="283"/>
    </location>
</feature>
<accession>A0A859DU88</accession>